<keyword evidence="6 11" id="KW-0812">Transmembrane</keyword>
<evidence type="ECO:0000259" key="12">
    <source>
        <dbReference type="PROSITE" id="PS51012"/>
    </source>
</evidence>
<feature type="transmembrane region" description="Helical" evidence="11">
    <location>
        <begin position="178"/>
        <end position="197"/>
    </location>
</feature>
<dbReference type="STRING" id="1796606.A2G96_26760"/>
<dbReference type="OrthoDB" id="9814458at2"/>
<feature type="transmembrane region" description="Helical" evidence="11">
    <location>
        <begin position="69"/>
        <end position="85"/>
    </location>
</feature>
<keyword evidence="13" id="KW-0547">Nucleotide-binding</keyword>
<evidence type="ECO:0000256" key="11">
    <source>
        <dbReference type="RuleBase" id="RU361157"/>
    </source>
</evidence>
<dbReference type="PANTHER" id="PTHR30413:SF10">
    <property type="entry name" value="CAPSULE POLYSACCHARIDE EXPORT INNER-MEMBRANE PROTEIN CTRC"/>
    <property type="match status" value="1"/>
</dbReference>
<reference evidence="13 14" key="1">
    <citation type="submission" date="2016-03" db="EMBL/GenBank/DDBJ databases">
        <title>Complete genome sequence of a novel chlorpyrifos degrading bacterium, Cupriavidus nantongensis sp. X1.</title>
        <authorList>
            <person name="Fang L."/>
        </authorList>
    </citation>
    <scope>NUCLEOTIDE SEQUENCE [LARGE SCALE GENOMIC DNA]</scope>
    <source>
        <strain evidence="13 14">X1</strain>
    </source>
</reference>
<dbReference type="RefSeq" id="WP_062803209.1">
    <property type="nucleotide sequence ID" value="NZ_CP014845.1"/>
</dbReference>
<dbReference type="GO" id="GO:0015920">
    <property type="term" value="P:lipopolysaccharide transport"/>
    <property type="evidence" value="ECO:0007669"/>
    <property type="project" value="TreeGrafter"/>
</dbReference>
<feature type="transmembrane region" description="Helical" evidence="11">
    <location>
        <begin position="118"/>
        <end position="135"/>
    </location>
</feature>
<dbReference type="KEGG" id="cnan:A2G96_26760"/>
<evidence type="ECO:0000256" key="2">
    <source>
        <dbReference type="ARBA" id="ARBA00007783"/>
    </source>
</evidence>
<dbReference type="PANTHER" id="PTHR30413">
    <property type="entry name" value="INNER MEMBRANE TRANSPORT PERMEASE"/>
    <property type="match status" value="1"/>
</dbReference>
<accession>A0A142JTJ0</accession>
<evidence type="ECO:0000256" key="7">
    <source>
        <dbReference type="ARBA" id="ARBA00022903"/>
    </source>
</evidence>
<sequence length="263" mass="29051">MSRTSVRSDVSIAVSVWRALFLREASARLAGARAAWIWILLEPAAHIVFLMVVFGVIRHQVRQDANIEVFILVGVWGFFLVRNIAQRGMEAINANQALFSYRQVQPVDTVLVRATVEAFLYVIVGAVLLAALALLDIDVRPADPLLVMWSAFLLWAFGLGLGLMFSVIGTLLPGLGKLIRIVFTPLYFLSAVMYSVASMPRAMREVVLVNPITHGLEAMRSGWFAAYHGEAHISLGYLAFCALATVFLGLAMHMRYATRLTAQ</sequence>
<feature type="transmembrane region" description="Helical" evidence="11">
    <location>
        <begin position="37"/>
        <end position="57"/>
    </location>
</feature>
<dbReference type="GO" id="GO:0015774">
    <property type="term" value="P:polysaccharide transport"/>
    <property type="evidence" value="ECO:0007669"/>
    <property type="project" value="UniProtKB-KW"/>
</dbReference>
<comment type="subcellular location">
    <subcellularLocation>
        <location evidence="11">Cell inner membrane</location>
        <topology evidence="11">Multi-pass membrane protein</topology>
    </subcellularLocation>
    <subcellularLocation>
        <location evidence="1">Cell membrane</location>
        <topology evidence="1">Multi-pass membrane protein</topology>
    </subcellularLocation>
</comment>
<feature type="transmembrane region" description="Helical" evidence="11">
    <location>
        <begin position="147"/>
        <end position="172"/>
    </location>
</feature>
<dbReference type="EMBL" id="CP014845">
    <property type="protein sequence ID" value="AMR81402.1"/>
    <property type="molecule type" value="Genomic_DNA"/>
</dbReference>
<name>A0A142JTJ0_9BURK</name>
<keyword evidence="3 11" id="KW-0813">Transport</keyword>
<organism evidence="13 14">
    <name type="scientific">Cupriavidus nantongensis</name>
    <dbReference type="NCBI Taxonomy" id="1796606"/>
    <lineage>
        <taxon>Bacteria</taxon>
        <taxon>Pseudomonadati</taxon>
        <taxon>Pseudomonadota</taxon>
        <taxon>Betaproteobacteria</taxon>
        <taxon>Burkholderiales</taxon>
        <taxon>Burkholderiaceae</taxon>
        <taxon>Cupriavidus</taxon>
    </lineage>
</organism>
<keyword evidence="13" id="KW-0067">ATP-binding</keyword>
<keyword evidence="5" id="KW-0762">Sugar transport</keyword>
<comment type="similarity">
    <text evidence="2 11">Belongs to the ABC-2 integral membrane protein family.</text>
</comment>
<dbReference type="Proteomes" id="UP000075238">
    <property type="component" value="Chromosome 2"/>
</dbReference>
<dbReference type="GO" id="GO:0140359">
    <property type="term" value="F:ABC-type transporter activity"/>
    <property type="evidence" value="ECO:0007669"/>
    <property type="project" value="InterPro"/>
</dbReference>
<protein>
    <recommendedName>
        <fullName evidence="11">Transport permease protein</fullName>
    </recommendedName>
</protein>
<keyword evidence="10 11" id="KW-0472">Membrane</keyword>
<proteinExistence type="inferred from homology"/>
<evidence type="ECO:0000256" key="5">
    <source>
        <dbReference type="ARBA" id="ARBA00022597"/>
    </source>
</evidence>
<feature type="transmembrane region" description="Helical" evidence="11">
    <location>
        <begin position="235"/>
        <end position="254"/>
    </location>
</feature>
<keyword evidence="9" id="KW-0625">Polysaccharide transport</keyword>
<evidence type="ECO:0000256" key="3">
    <source>
        <dbReference type="ARBA" id="ARBA00022448"/>
    </source>
</evidence>
<evidence type="ECO:0000256" key="9">
    <source>
        <dbReference type="ARBA" id="ARBA00023047"/>
    </source>
</evidence>
<dbReference type="InterPro" id="IPR013525">
    <property type="entry name" value="ABC2_TM"/>
</dbReference>
<dbReference type="GO" id="GO:0043190">
    <property type="term" value="C:ATP-binding cassette (ABC) transporter complex"/>
    <property type="evidence" value="ECO:0007669"/>
    <property type="project" value="InterPro"/>
</dbReference>
<keyword evidence="8 11" id="KW-1133">Transmembrane helix</keyword>
<dbReference type="Pfam" id="PF01061">
    <property type="entry name" value="ABC2_membrane"/>
    <property type="match status" value="1"/>
</dbReference>
<dbReference type="PRINTS" id="PR00164">
    <property type="entry name" value="ABC2TRNSPORT"/>
</dbReference>
<keyword evidence="4 11" id="KW-1003">Cell membrane</keyword>
<keyword evidence="7" id="KW-0972">Capsule biogenesis/degradation</keyword>
<keyword evidence="14" id="KW-1185">Reference proteome</keyword>
<dbReference type="AlphaFoldDB" id="A0A142JTJ0"/>
<dbReference type="PROSITE" id="PS51012">
    <property type="entry name" value="ABC_TM2"/>
    <property type="match status" value="1"/>
</dbReference>
<gene>
    <name evidence="13" type="ORF">A2G96_26760</name>
</gene>
<evidence type="ECO:0000256" key="4">
    <source>
        <dbReference type="ARBA" id="ARBA00022475"/>
    </source>
</evidence>
<feature type="domain" description="ABC transmembrane type-2" evidence="12">
    <location>
        <begin position="34"/>
        <end position="256"/>
    </location>
</feature>
<evidence type="ECO:0000256" key="10">
    <source>
        <dbReference type="ARBA" id="ARBA00023136"/>
    </source>
</evidence>
<evidence type="ECO:0000256" key="6">
    <source>
        <dbReference type="ARBA" id="ARBA00022692"/>
    </source>
</evidence>
<evidence type="ECO:0000313" key="14">
    <source>
        <dbReference type="Proteomes" id="UP000075238"/>
    </source>
</evidence>
<dbReference type="InterPro" id="IPR047817">
    <property type="entry name" value="ABC2_TM_bact-type"/>
</dbReference>
<evidence type="ECO:0000256" key="1">
    <source>
        <dbReference type="ARBA" id="ARBA00004651"/>
    </source>
</evidence>
<dbReference type="InterPro" id="IPR000412">
    <property type="entry name" value="ABC_2_transport"/>
</dbReference>
<evidence type="ECO:0000256" key="8">
    <source>
        <dbReference type="ARBA" id="ARBA00022989"/>
    </source>
</evidence>
<dbReference type="GO" id="GO:0005524">
    <property type="term" value="F:ATP binding"/>
    <property type="evidence" value="ECO:0007669"/>
    <property type="project" value="UniProtKB-KW"/>
</dbReference>
<evidence type="ECO:0000313" key="13">
    <source>
        <dbReference type="EMBL" id="AMR81402.1"/>
    </source>
</evidence>